<dbReference type="Pfam" id="PF08439">
    <property type="entry name" value="Peptidase_M3_N"/>
    <property type="match status" value="1"/>
</dbReference>
<keyword evidence="3 6" id="KW-0378">Hydrolase</keyword>
<keyword evidence="2 6" id="KW-0479">Metal-binding</keyword>
<proteinExistence type="inferred from homology"/>
<evidence type="ECO:0000259" key="7">
    <source>
        <dbReference type="Pfam" id="PF01432"/>
    </source>
</evidence>
<dbReference type="InterPro" id="IPR013647">
    <property type="entry name" value="OligopepF_N_dom"/>
</dbReference>
<dbReference type="InterPro" id="IPR001567">
    <property type="entry name" value="Pept_M3A_M3B_dom"/>
</dbReference>
<dbReference type="Pfam" id="PF01432">
    <property type="entry name" value="Peptidase_M3"/>
    <property type="match status" value="1"/>
</dbReference>
<accession>A0A2H0UDF8</accession>
<reference evidence="10" key="1">
    <citation type="submission" date="2017-09" db="EMBL/GenBank/DDBJ databases">
        <title>Depth-based differentiation of microbial function through sediment-hosted aquifers and enrichment of novel symbionts in the deep terrestrial subsurface.</title>
        <authorList>
            <person name="Probst A.J."/>
            <person name="Ladd B."/>
            <person name="Jarett J.K."/>
            <person name="Geller-Mcgrath D.E."/>
            <person name="Sieber C.M.K."/>
            <person name="Emerson J.B."/>
            <person name="Anantharaman K."/>
            <person name="Thomas B.C."/>
            <person name="Malmstrom R."/>
            <person name="Stieglmeier M."/>
            <person name="Klingl A."/>
            <person name="Woyke T."/>
            <person name="Ryan C.M."/>
            <person name="Banfield J.F."/>
        </authorList>
    </citation>
    <scope>NUCLEOTIDE SEQUENCE [LARGE SCALE GENOMIC DNA]</scope>
</reference>
<dbReference type="GO" id="GO:0046872">
    <property type="term" value="F:metal ion binding"/>
    <property type="evidence" value="ECO:0007669"/>
    <property type="project" value="UniProtKB-UniRule"/>
</dbReference>
<dbReference type="InterPro" id="IPR042088">
    <property type="entry name" value="OligoPept_F_C"/>
</dbReference>
<evidence type="ECO:0000256" key="1">
    <source>
        <dbReference type="ARBA" id="ARBA00022670"/>
    </source>
</evidence>
<sequence>MSKKKHSTAKKTFAYTPTQKLPTLGKVQTSWNLAHHYYRSEKDPKIEKDVAMTEKTYHAFAKKYKGKDFTSTAKKLLPALKEYETLAAMPEAARASRYFAFRHEVNAKDHVAEKRGNLLDDRLTKVGNEIIFFTLVLGKIPTALQKKYLAEPTLAKYRYFLSRVFLEAKHTLTEAEERIMSLRSSTSYGMWVSGTSKILSNRTIVWKKNTIAIPEALEEIEMVAPEEKQKLWELILNEMEQIGEVAENEFNAIVTHKKVSDELRAYKEPYSATIEGYENNEKSVMALVNAISTKGFDLSKKFYKLKAKYHKKAKIPYINKYDSIGVTPAIPFEKAVEICRDVFYGLKKEYGEIFDRMLTDGSIDVYPKSGKRGGAFMSAAVNMPTFVFLNHTNNFKSLETLAHEMGHAIHAERSKGQPTIYQDFSTVTAETASTLFEQLVGDAILAQATAEDARVFLHDRIGRDIATIQRQIAFFNYELDVHRTIREHGAVTKEELQKMMQKHLQAYLGPAVDVTYRDGASYVYIPHFRYGFYVYSYAYGILMSSIMARRFKADSSYITNIDAFLCAGGSDTVENIFGSIGIDATKTKTFLESLESLEQDIVAFGKLIG</sequence>
<evidence type="ECO:0000256" key="6">
    <source>
        <dbReference type="RuleBase" id="RU003435"/>
    </source>
</evidence>
<evidence type="ECO:0000256" key="5">
    <source>
        <dbReference type="ARBA" id="ARBA00023049"/>
    </source>
</evidence>
<dbReference type="GO" id="GO:0004222">
    <property type="term" value="F:metalloendopeptidase activity"/>
    <property type="evidence" value="ECO:0007669"/>
    <property type="project" value="InterPro"/>
</dbReference>
<dbReference type="Gene3D" id="1.10.1370.20">
    <property type="entry name" value="Oligoendopeptidase f, C-terminal domain"/>
    <property type="match status" value="1"/>
</dbReference>
<evidence type="ECO:0000313" key="9">
    <source>
        <dbReference type="EMBL" id="PIR84432.1"/>
    </source>
</evidence>
<dbReference type="EMBL" id="PFBI01000006">
    <property type="protein sequence ID" value="PIR84432.1"/>
    <property type="molecule type" value="Genomic_DNA"/>
</dbReference>
<evidence type="ECO:0008006" key="11">
    <source>
        <dbReference type="Google" id="ProtNLM"/>
    </source>
</evidence>
<keyword evidence="4 6" id="KW-0862">Zinc</keyword>
<comment type="cofactor">
    <cofactor evidence="6">
        <name>Zn(2+)</name>
        <dbReference type="ChEBI" id="CHEBI:29105"/>
    </cofactor>
    <text evidence="6">Binds 1 zinc ion.</text>
</comment>
<evidence type="ECO:0000259" key="8">
    <source>
        <dbReference type="Pfam" id="PF08439"/>
    </source>
</evidence>
<comment type="caution">
    <text evidence="9">The sequence shown here is derived from an EMBL/GenBank/DDBJ whole genome shotgun (WGS) entry which is preliminary data.</text>
</comment>
<comment type="similarity">
    <text evidence="6">Belongs to the peptidase M3 family.</text>
</comment>
<dbReference type="AlphaFoldDB" id="A0A2H0UDF8"/>
<feature type="domain" description="Peptidase M3A/M3B catalytic" evidence="7">
    <location>
        <begin position="229"/>
        <end position="595"/>
    </location>
</feature>
<evidence type="ECO:0000256" key="4">
    <source>
        <dbReference type="ARBA" id="ARBA00022833"/>
    </source>
</evidence>
<feature type="domain" description="Oligopeptidase F N-terminal" evidence="8">
    <location>
        <begin position="139"/>
        <end position="191"/>
    </location>
</feature>
<dbReference type="Proteomes" id="UP000229344">
    <property type="component" value="Unassembled WGS sequence"/>
</dbReference>
<keyword evidence="5 6" id="KW-0482">Metalloprotease</keyword>
<dbReference type="GO" id="GO:0006508">
    <property type="term" value="P:proteolysis"/>
    <property type="evidence" value="ECO:0007669"/>
    <property type="project" value="UniProtKB-KW"/>
</dbReference>
<dbReference type="Gene3D" id="1.20.140.70">
    <property type="entry name" value="Oligopeptidase f, N-terminal domain"/>
    <property type="match status" value="1"/>
</dbReference>
<evidence type="ECO:0000313" key="10">
    <source>
        <dbReference type="Proteomes" id="UP000229344"/>
    </source>
</evidence>
<keyword evidence="1 6" id="KW-0645">Protease</keyword>
<gene>
    <name evidence="9" type="ORF">COU16_02525</name>
</gene>
<evidence type="ECO:0000256" key="2">
    <source>
        <dbReference type="ARBA" id="ARBA00022723"/>
    </source>
</evidence>
<dbReference type="SUPFAM" id="SSF55486">
    <property type="entry name" value="Metalloproteases ('zincins'), catalytic domain"/>
    <property type="match status" value="1"/>
</dbReference>
<organism evidence="9 10">
    <name type="scientific">Candidatus Kaiserbacteria bacterium CG10_big_fil_rev_8_21_14_0_10_47_16</name>
    <dbReference type="NCBI Taxonomy" id="1974608"/>
    <lineage>
        <taxon>Bacteria</taxon>
        <taxon>Candidatus Kaiseribacteriota</taxon>
    </lineage>
</organism>
<name>A0A2H0UDF8_9BACT</name>
<protein>
    <recommendedName>
        <fullName evidence="11">Oligoendopeptidase F</fullName>
    </recommendedName>
</protein>
<evidence type="ECO:0000256" key="3">
    <source>
        <dbReference type="ARBA" id="ARBA00022801"/>
    </source>
</evidence>